<keyword evidence="2" id="KW-0472">Membrane</keyword>
<keyword evidence="5" id="KW-1185">Reference proteome</keyword>
<evidence type="ECO:0000313" key="5">
    <source>
        <dbReference type="Proteomes" id="UP001611383"/>
    </source>
</evidence>
<evidence type="ECO:0000313" key="4">
    <source>
        <dbReference type="EMBL" id="WNG49467.1"/>
    </source>
</evidence>
<keyword evidence="2" id="KW-1133">Transmembrane helix</keyword>
<dbReference type="RefSeq" id="WP_395807395.1">
    <property type="nucleotide sequence ID" value="NZ_CP043494.1"/>
</dbReference>
<proteinExistence type="predicted"/>
<reference evidence="4 5" key="1">
    <citation type="submission" date="2019-08" db="EMBL/GenBank/DDBJ databases">
        <title>Archangium and Cystobacter genomes.</title>
        <authorList>
            <person name="Chen I.-C.K."/>
            <person name="Wielgoss S."/>
        </authorList>
    </citation>
    <scope>NUCLEOTIDE SEQUENCE [LARGE SCALE GENOMIC DNA]</scope>
    <source>
        <strain evidence="4 5">Cbm 6</strain>
    </source>
</reference>
<dbReference type="InterPro" id="IPR022606">
    <property type="entry name" value="DUF2914"/>
</dbReference>
<keyword evidence="2" id="KW-0812">Transmembrane</keyword>
<feature type="transmembrane region" description="Helical" evidence="2">
    <location>
        <begin position="212"/>
        <end position="234"/>
    </location>
</feature>
<dbReference type="Proteomes" id="UP001611383">
    <property type="component" value="Chromosome"/>
</dbReference>
<dbReference type="Pfam" id="PF11141">
    <property type="entry name" value="DUF2914"/>
    <property type="match status" value="1"/>
</dbReference>
<feature type="transmembrane region" description="Helical" evidence="2">
    <location>
        <begin position="246"/>
        <end position="263"/>
    </location>
</feature>
<gene>
    <name evidence="4" type="ORF">F0U60_39100</name>
</gene>
<organism evidence="4 5">
    <name type="scientific">Archangium minus</name>
    <dbReference type="NCBI Taxonomy" id="83450"/>
    <lineage>
        <taxon>Bacteria</taxon>
        <taxon>Pseudomonadati</taxon>
        <taxon>Myxococcota</taxon>
        <taxon>Myxococcia</taxon>
        <taxon>Myxococcales</taxon>
        <taxon>Cystobacterineae</taxon>
        <taxon>Archangiaceae</taxon>
        <taxon>Archangium</taxon>
    </lineage>
</organism>
<evidence type="ECO:0000256" key="2">
    <source>
        <dbReference type="SAM" id="Phobius"/>
    </source>
</evidence>
<accession>A0ABY9X239</accession>
<protein>
    <submittedName>
        <fullName evidence="4">DUF2914 domain-containing protein</fullName>
    </submittedName>
</protein>
<feature type="transmembrane region" description="Helical" evidence="2">
    <location>
        <begin position="157"/>
        <end position="175"/>
    </location>
</feature>
<evidence type="ECO:0000259" key="3">
    <source>
        <dbReference type="Pfam" id="PF11141"/>
    </source>
</evidence>
<sequence>MATATPRTPGETTATPEPEGPTPELVGPLGIVSAPPADIVAPDDLIPTQKTPTLRARVKDFRARHAKWELALFFFASFAYDIATLPRIDNRFVLTKQGVYLSVLSLLLLVELRWNWREEPPRWLARVWRFREDALHFFLGGLLSPYTLFYFKSASGLTAFLFLSGVFGLLVANELPRFRARGPVVRVALYSFCVTSYFAYLLPVLLGYYSGTLFMVAAGLSCAATLVLTLLARWWSGDRRSTLRHVALPGLGVQVLLLGLYLLKAIPPVPLSMLASGIYHGVEVVKGPRGKDYRLLHERSEWKLWERGDQDFRARPGDRVYFFASVFAPASFKPQRAGDRGTRLVIRWYYDDPEKGWTEFHAYDDLYLEQGGRERGFRTFAYVTNPKSGDWRVAMETEDGREIGRLSFTVTPDTSTAQREFKVDAG</sequence>
<feature type="transmembrane region" description="Helical" evidence="2">
    <location>
        <begin position="134"/>
        <end position="151"/>
    </location>
</feature>
<feature type="domain" description="DUF2914" evidence="3">
    <location>
        <begin position="342"/>
        <end position="410"/>
    </location>
</feature>
<evidence type="ECO:0000256" key="1">
    <source>
        <dbReference type="SAM" id="MobiDB-lite"/>
    </source>
</evidence>
<feature type="transmembrane region" description="Helical" evidence="2">
    <location>
        <begin position="187"/>
        <end position="206"/>
    </location>
</feature>
<dbReference type="EMBL" id="CP043494">
    <property type="protein sequence ID" value="WNG49467.1"/>
    <property type="molecule type" value="Genomic_DNA"/>
</dbReference>
<name>A0ABY9X239_9BACT</name>
<feature type="region of interest" description="Disordered" evidence="1">
    <location>
        <begin position="1"/>
        <end position="27"/>
    </location>
</feature>